<dbReference type="EMBL" id="PTIT01000013">
    <property type="protein sequence ID" value="PPK51371.1"/>
    <property type="molecule type" value="Genomic_DNA"/>
</dbReference>
<dbReference type="OrthoDB" id="9157229at2"/>
<evidence type="ECO:0000313" key="1">
    <source>
        <dbReference type="EMBL" id="PPK51371.1"/>
    </source>
</evidence>
<dbReference type="EMBL" id="PTIU01000012">
    <property type="protein sequence ID" value="PPK54624.1"/>
    <property type="molecule type" value="Genomic_DNA"/>
</dbReference>
<organism evidence="2 3">
    <name type="scientific">Marinobacter persicus</name>
    <dbReference type="NCBI Taxonomy" id="930118"/>
    <lineage>
        <taxon>Bacteria</taxon>
        <taxon>Pseudomonadati</taxon>
        <taxon>Pseudomonadota</taxon>
        <taxon>Gammaproteobacteria</taxon>
        <taxon>Pseudomonadales</taxon>
        <taxon>Marinobacteraceae</taxon>
        <taxon>Marinobacter</taxon>
    </lineage>
</organism>
<evidence type="ECO:0000313" key="2">
    <source>
        <dbReference type="EMBL" id="PPK54624.1"/>
    </source>
</evidence>
<evidence type="ECO:0000313" key="4">
    <source>
        <dbReference type="Proteomes" id="UP000239648"/>
    </source>
</evidence>
<protein>
    <submittedName>
        <fullName evidence="2">Uncharacterized protein</fullName>
    </submittedName>
</protein>
<gene>
    <name evidence="2" type="ORF">B0H24_101268</name>
    <name evidence="1" type="ORF">BY455_11368</name>
</gene>
<comment type="caution">
    <text evidence="2">The sequence shown here is derived from an EMBL/GenBank/DDBJ whole genome shotgun (WGS) entry which is preliminary data.</text>
</comment>
<accession>A0A2S6G671</accession>
<reference evidence="1 4" key="1">
    <citation type="submission" date="2018-02" db="EMBL/GenBank/DDBJ databases">
        <title>Deep subsurface shale carbon reservoir microbial communities from Ohio and West Virginia, USA.</title>
        <authorList>
            <person name="Wrighton K."/>
        </authorList>
    </citation>
    <scope>NUCLEOTIDE SEQUENCE [LARGE SCALE GENOMIC DNA]</scope>
    <source>
        <strain evidence="1 4">UTICA-S1B6</strain>
    </source>
</reference>
<reference evidence="2 3" key="2">
    <citation type="submission" date="2018-02" db="EMBL/GenBank/DDBJ databases">
        <title>Subsurface microbial communities from deep shales in Ohio and West Virginia, USA.</title>
        <authorList>
            <person name="Wrighton K."/>
        </authorList>
    </citation>
    <scope>NUCLEOTIDE SEQUENCE [LARGE SCALE GENOMIC DNA]</scope>
    <source>
        <strain evidence="2 3">UTICA-S1B9</strain>
    </source>
</reference>
<keyword evidence="4" id="KW-1185">Reference proteome</keyword>
<evidence type="ECO:0000313" key="3">
    <source>
        <dbReference type="Proteomes" id="UP000239446"/>
    </source>
</evidence>
<sequence>MDWQIKGLTCDSNNFQDIEILDVLIDVDGPRLFTAETGLCTALVMLVDENDQHARYLVAPTNDEIVSQLQKGTVSVRKAVDQPVVWMLEANHALEPQRAWRTTLSGLPESVLPEKGRMLWPHLQPAFRLRAIGEGLSAGTVPASVIRQVVEGASTALRKAAAHVYKEPAKQGRASNSRKRLYDLPVQHFAYNSFEVAFSLPEESQECLLKDDEDAEMQQIGSALAHAIRRSEGTDNTDSELETLEIELLEALEKLVPPLSGIVTEFEVGGTILGKGDETYRLGRETSKRVKRVLQAVRTKEEKITTLEGLVSEMDRDNFTFTLRQTSDHKDHVCSFSAEIFDEVMAAFVNESRVAISGRETLKNGNIDVSIFNEVGDDSAQL</sequence>
<proteinExistence type="predicted"/>
<name>A0A2S6G671_9GAMM</name>
<dbReference type="AlphaFoldDB" id="A0A2S6G671"/>
<dbReference type="Proteomes" id="UP000239446">
    <property type="component" value="Unassembled WGS sequence"/>
</dbReference>
<dbReference type="Proteomes" id="UP000239648">
    <property type="component" value="Unassembled WGS sequence"/>
</dbReference>
<dbReference type="RefSeq" id="WP_146082695.1">
    <property type="nucleotide sequence ID" value="NZ_PTIT01000013.1"/>
</dbReference>